<evidence type="ECO:0000313" key="3">
    <source>
        <dbReference type="Proteomes" id="UP000237105"/>
    </source>
</evidence>
<evidence type="ECO:0000313" key="2">
    <source>
        <dbReference type="EMBL" id="PON59538.1"/>
    </source>
</evidence>
<dbReference type="AlphaFoldDB" id="A0A2P5CET0"/>
<comment type="caution">
    <text evidence="2">The sequence shown here is derived from an EMBL/GenBank/DDBJ whole genome shotgun (WGS) entry which is preliminary data.</text>
</comment>
<keyword evidence="3" id="KW-1185">Reference proteome</keyword>
<sequence length="57" mass="6397">MDVNEEEEQIRMMEEGDQVPEKQSIPHASGSHLQFQDSCSPSTSTTSKSKRVRTTSN</sequence>
<accession>A0A2P5CET0</accession>
<protein>
    <submittedName>
        <fullName evidence="2">Uncharacterized protein</fullName>
    </submittedName>
</protein>
<evidence type="ECO:0000256" key="1">
    <source>
        <dbReference type="SAM" id="MobiDB-lite"/>
    </source>
</evidence>
<feature type="non-terminal residue" evidence="2">
    <location>
        <position position="57"/>
    </location>
</feature>
<feature type="compositionally biased region" description="Basic residues" evidence="1">
    <location>
        <begin position="48"/>
        <end position="57"/>
    </location>
</feature>
<feature type="region of interest" description="Disordered" evidence="1">
    <location>
        <begin position="1"/>
        <end position="57"/>
    </location>
</feature>
<dbReference type="Proteomes" id="UP000237105">
    <property type="component" value="Unassembled WGS sequence"/>
</dbReference>
<name>A0A2P5CET0_PARAD</name>
<reference evidence="3" key="1">
    <citation type="submission" date="2016-06" db="EMBL/GenBank/DDBJ databases">
        <title>Parallel loss of symbiosis genes in relatives of nitrogen-fixing non-legume Parasponia.</title>
        <authorList>
            <person name="Van Velzen R."/>
            <person name="Holmer R."/>
            <person name="Bu F."/>
            <person name="Rutten L."/>
            <person name="Van Zeijl A."/>
            <person name="Liu W."/>
            <person name="Santuari L."/>
            <person name="Cao Q."/>
            <person name="Sharma T."/>
            <person name="Shen D."/>
            <person name="Roswanjaya Y."/>
            <person name="Wardhani T."/>
            <person name="Kalhor M.S."/>
            <person name="Jansen J."/>
            <person name="Van den Hoogen J."/>
            <person name="Gungor B."/>
            <person name="Hartog M."/>
            <person name="Hontelez J."/>
            <person name="Verver J."/>
            <person name="Yang W.-C."/>
            <person name="Schijlen E."/>
            <person name="Repin R."/>
            <person name="Schilthuizen M."/>
            <person name="Schranz E."/>
            <person name="Heidstra R."/>
            <person name="Miyata K."/>
            <person name="Fedorova E."/>
            <person name="Kohlen W."/>
            <person name="Bisseling T."/>
            <person name="Smit S."/>
            <person name="Geurts R."/>
        </authorList>
    </citation>
    <scope>NUCLEOTIDE SEQUENCE [LARGE SCALE GENOMIC DNA]</scope>
    <source>
        <strain evidence="3">cv. WU1-14</strain>
    </source>
</reference>
<dbReference type="EMBL" id="JXTB01000139">
    <property type="protein sequence ID" value="PON59538.1"/>
    <property type="molecule type" value="Genomic_DNA"/>
</dbReference>
<gene>
    <name evidence="2" type="ORF">PanWU01x14_158960</name>
</gene>
<organism evidence="2 3">
    <name type="scientific">Parasponia andersonii</name>
    <name type="common">Sponia andersonii</name>
    <dbReference type="NCBI Taxonomy" id="3476"/>
    <lineage>
        <taxon>Eukaryota</taxon>
        <taxon>Viridiplantae</taxon>
        <taxon>Streptophyta</taxon>
        <taxon>Embryophyta</taxon>
        <taxon>Tracheophyta</taxon>
        <taxon>Spermatophyta</taxon>
        <taxon>Magnoliopsida</taxon>
        <taxon>eudicotyledons</taxon>
        <taxon>Gunneridae</taxon>
        <taxon>Pentapetalae</taxon>
        <taxon>rosids</taxon>
        <taxon>fabids</taxon>
        <taxon>Rosales</taxon>
        <taxon>Cannabaceae</taxon>
        <taxon>Parasponia</taxon>
    </lineage>
</organism>
<proteinExistence type="predicted"/>
<feature type="compositionally biased region" description="Low complexity" evidence="1">
    <location>
        <begin position="38"/>
        <end position="47"/>
    </location>
</feature>